<dbReference type="PROSITE" id="PS50082">
    <property type="entry name" value="WD_REPEATS_2"/>
    <property type="match status" value="1"/>
</dbReference>
<proteinExistence type="inferred from homology"/>
<evidence type="ECO:0000256" key="6">
    <source>
        <dbReference type="ARBA" id="ARBA00023125"/>
    </source>
</evidence>
<dbReference type="InterPro" id="IPR001680">
    <property type="entry name" value="WD40_rpt"/>
</dbReference>
<protein>
    <recommendedName>
        <fullName evidence="2 8">DNA damage-binding protein CMR1</fullName>
    </recommendedName>
</protein>
<sequence length="569" mass="64411">MDDLTEYERARAANIAANQSLLAELNIKDIQDEIGASTSAPKVKKENPVQSKKRKADPEPKDEPQRRSRRLRSTVRAPPANETRAERKKREVSGYCLVRSQLLTAWWQEEQAKLQKEADEEAARLEQAQRLARMPRHQDLEFEVLAEDFDEEEMTSWKSLKETLIAKEYQRPVGSWEPESLDEKKLEHAKDDLVSELKKLTIVSRAKVCKERIYSMAYHPITTKDVILFGDKSGTLGIWDSRATLDDHEDQDIPAQSGHCWSLQPHWPRSSKSSISCIKISPRDAHSVFTSSYDGTLRITSLVTGISRELFATEDYLPSSVDLSPDGYDIWLSDSGGGLQHLDIREQSRYRRWQLTEKEKIGCVSINPVTPHLLLTASNNRTLRMWDSRYLKKVDVTAEKPDEGDDQGPESTWEDVQNYLGSEDGSKCMWGEWRHRQSVSSAFWDINGRRIVSTSYDDTIRIWDIRPSALKHSGPLKSFRPASEIKHNCQTGAWVTILRARWSENPDAYPHFTIGNMAQSLDVVGYKGELLAKLISAVQAVTGSHPVIVARAASGNASGRCVLWAPADA</sequence>
<dbReference type="GO" id="GO:2000001">
    <property type="term" value="P:regulation of DNA damage checkpoint"/>
    <property type="evidence" value="ECO:0007669"/>
    <property type="project" value="TreeGrafter"/>
</dbReference>
<dbReference type="InterPro" id="IPR050853">
    <property type="entry name" value="WD_repeat_DNA-damage-binding"/>
</dbReference>
<evidence type="ECO:0000256" key="9">
    <source>
        <dbReference type="SAM" id="MobiDB-lite"/>
    </source>
</evidence>
<dbReference type="AlphaFoldDB" id="A0A5N5QXH7"/>
<evidence type="ECO:0000256" key="1">
    <source>
        <dbReference type="ARBA" id="ARBA00005434"/>
    </source>
</evidence>
<name>A0A5N5QXH7_9AGAM</name>
<evidence type="ECO:0000256" key="2">
    <source>
        <dbReference type="ARBA" id="ARBA00021132"/>
    </source>
</evidence>
<keyword evidence="4" id="KW-0677">Repeat</keyword>
<organism evidence="10 11">
    <name type="scientific">Ceratobasidium theobromae</name>
    <dbReference type="NCBI Taxonomy" id="1582974"/>
    <lineage>
        <taxon>Eukaryota</taxon>
        <taxon>Fungi</taxon>
        <taxon>Dikarya</taxon>
        <taxon>Basidiomycota</taxon>
        <taxon>Agaricomycotina</taxon>
        <taxon>Agaricomycetes</taxon>
        <taxon>Cantharellales</taxon>
        <taxon>Ceratobasidiaceae</taxon>
        <taxon>Ceratobasidium</taxon>
    </lineage>
</organism>
<dbReference type="Gene3D" id="2.130.10.10">
    <property type="entry name" value="YVTN repeat-like/Quinoprotein amine dehydrogenase"/>
    <property type="match status" value="1"/>
</dbReference>
<feature type="repeat" description="WD" evidence="7">
    <location>
        <begin position="435"/>
        <end position="473"/>
    </location>
</feature>
<reference evidence="10 11" key="1">
    <citation type="journal article" date="2019" name="Fungal Biol. Biotechnol.">
        <title>Draft genome sequence of fastidious pathogen Ceratobasidium theobromae, which causes vascular-streak dieback in Theobroma cacao.</title>
        <authorList>
            <person name="Ali S.S."/>
            <person name="Asman A."/>
            <person name="Shao J."/>
            <person name="Firmansyah A.P."/>
            <person name="Susilo A.W."/>
            <person name="Rosmana A."/>
            <person name="McMahon P."/>
            <person name="Junaid M."/>
            <person name="Guest D."/>
            <person name="Kheng T.Y."/>
            <person name="Meinhardt L.W."/>
            <person name="Bailey B.A."/>
        </authorList>
    </citation>
    <scope>NUCLEOTIDE SEQUENCE [LARGE SCALE GENOMIC DNA]</scope>
    <source>
        <strain evidence="10 11">CT2</strain>
    </source>
</reference>
<gene>
    <name evidence="10" type="ORF">CTheo_25</name>
</gene>
<dbReference type="SUPFAM" id="SSF50978">
    <property type="entry name" value="WD40 repeat-like"/>
    <property type="match status" value="1"/>
</dbReference>
<keyword evidence="5 8" id="KW-0227">DNA damage</keyword>
<comment type="similarity">
    <text evidence="1 8">Belongs to the WD repeat DDB2/WDR76 family.</text>
</comment>
<evidence type="ECO:0000256" key="3">
    <source>
        <dbReference type="ARBA" id="ARBA00022574"/>
    </source>
</evidence>
<dbReference type="PANTHER" id="PTHR14773">
    <property type="entry name" value="WD REPEAT-CONTAINING PROTEIN 76"/>
    <property type="match status" value="1"/>
</dbReference>
<accession>A0A5N5QXH7</accession>
<dbReference type="InterPro" id="IPR019775">
    <property type="entry name" value="WD40_repeat_CS"/>
</dbReference>
<keyword evidence="11" id="KW-1185">Reference proteome</keyword>
<evidence type="ECO:0000256" key="8">
    <source>
        <dbReference type="RuleBase" id="RU365004"/>
    </source>
</evidence>
<evidence type="ECO:0000256" key="5">
    <source>
        <dbReference type="ARBA" id="ARBA00022763"/>
    </source>
</evidence>
<dbReference type="EMBL" id="SSOP01000001">
    <property type="protein sequence ID" value="KAB5596388.1"/>
    <property type="molecule type" value="Genomic_DNA"/>
</dbReference>
<comment type="function">
    <text evidence="8">DNA-binding protein that binds to both single- and double-stranded DNA. Binds preferentially to UV-damaged DNA. May be involved in DNA-metabolic processes.</text>
</comment>
<dbReference type="GO" id="GO:0005634">
    <property type="term" value="C:nucleus"/>
    <property type="evidence" value="ECO:0007669"/>
    <property type="project" value="TreeGrafter"/>
</dbReference>
<evidence type="ECO:0000313" key="10">
    <source>
        <dbReference type="EMBL" id="KAB5596388.1"/>
    </source>
</evidence>
<comment type="caution">
    <text evidence="10">The sequence shown here is derived from an EMBL/GenBank/DDBJ whole genome shotgun (WGS) entry which is preliminary data.</text>
</comment>
<keyword evidence="6 8" id="KW-0238">DNA-binding</keyword>
<evidence type="ECO:0000256" key="4">
    <source>
        <dbReference type="ARBA" id="ARBA00022737"/>
    </source>
</evidence>
<dbReference type="Pfam" id="PF00400">
    <property type="entry name" value="WD40"/>
    <property type="match status" value="3"/>
</dbReference>
<keyword evidence="3 7" id="KW-0853">WD repeat</keyword>
<feature type="region of interest" description="Disordered" evidence="9">
    <location>
        <begin position="34"/>
        <end position="90"/>
    </location>
</feature>
<dbReference type="PROSITE" id="PS50294">
    <property type="entry name" value="WD_REPEATS_REGION"/>
    <property type="match status" value="1"/>
</dbReference>
<dbReference type="InterPro" id="IPR036322">
    <property type="entry name" value="WD40_repeat_dom_sf"/>
</dbReference>
<evidence type="ECO:0000256" key="7">
    <source>
        <dbReference type="PROSITE-ProRule" id="PRU00221"/>
    </source>
</evidence>
<dbReference type="SMART" id="SM00320">
    <property type="entry name" value="WD40"/>
    <property type="match status" value="4"/>
</dbReference>
<dbReference type="PANTHER" id="PTHR14773:SF0">
    <property type="entry name" value="WD REPEAT-CONTAINING PROTEIN 76"/>
    <property type="match status" value="1"/>
</dbReference>
<dbReference type="OrthoDB" id="9890280at2759"/>
<feature type="compositionally biased region" description="Basic and acidic residues" evidence="9">
    <location>
        <begin position="56"/>
        <end position="66"/>
    </location>
</feature>
<dbReference type="GO" id="GO:0006974">
    <property type="term" value="P:DNA damage response"/>
    <property type="evidence" value="ECO:0007669"/>
    <property type="project" value="UniProtKB-KW"/>
</dbReference>
<dbReference type="GO" id="GO:0003677">
    <property type="term" value="F:DNA binding"/>
    <property type="evidence" value="ECO:0007669"/>
    <property type="project" value="UniProtKB-UniRule"/>
</dbReference>
<dbReference type="PROSITE" id="PS00678">
    <property type="entry name" value="WD_REPEATS_1"/>
    <property type="match status" value="1"/>
</dbReference>
<dbReference type="InterPro" id="IPR015943">
    <property type="entry name" value="WD40/YVTN_repeat-like_dom_sf"/>
</dbReference>
<evidence type="ECO:0000313" key="11">
    <source>
        <dbReference type="Proteomes" id="UP000383932"/>
    </source>
</evidence>
<dbReference type="Proteomes" id="UP000383932">
    <property type="component" value="Unassembled WGS sequence"/>
</dbReference>